<dbReference type="PANTHER" id="PTHR47043">
    <property type="entry name" value="UDP-N-ACETYLGLUCOSAMINE TRANSFERASE SUBUNIT ALG13"/>
    <property type="match status" value="1"/>
</dbReference>
<dbReference type="EMBL" id="HBFC01030542">
    <property type="protein sequence ID" value="CAD8718081.1"/>
    <property type="molecule type" value="Transcribed_RNA"/>
</dbReference>
<dbReference type="PANTHER" id="PTHR47043:SF1">
    <property type="entry name" value="UDP-N-ACETYLGLUCOSAMINE TRANSFERASE SUBUNIT ALG13"/>
    <property type="match status" value="1"/>
</dbReference>
<feature type="compositionally biased region" description="Gly residues" evidence="1">
    <location>
        <begin position="18"/>
        <end position="27"/>
    </location>
</feature>
<dbReference type="GO" id="GO:0006488">
    <property type="term" value="P:dolichol-linked oligosaccharide biosynthetic process"/>
    <property type="evidence" value="ECO:0007669"/>
    <property type="project" value="TreeGrafter"/>
</dbReference>
<feature type="region of interest" description="Disordered" evidence="1">
    <location>
        <begin position="1"/>
        <end position="30"/>
    </location>
</feature>
<accession>A0A7S0SXX4</accession>
<dbReference type="Gene3D" id="3.40.50.2000">
    <property type="entry name" value="Glycogen Phosphorylase B"/>
    <property type="match status" value="1"/>
</dbReference>
<dbReference type="AlphaFoldDB" id="A0A7S0SXX4"/>
<sequence length="221" mass="23195">MPDAEEAEGSRARRGAVVPGGGDGGESGAARDSRNVFVTVGTTSFDALIEAMDCASVVATLRAKGYTSLTLQIGRGLYLPRNIVPPGASRAVLRGGGSVGEGAADEDNDEGRDEFVVEYFDFKPSLEQSMRWAALVVSHAGAGSVFEALGLRRPLLVVVNETLMGNHQVELAEELAGRGHLQWCTPADLKHALVAFEPKGLTTYTPGNPVKLAAAFDTLLG</sequence>
<feature type="domain" description="Glycosyl transferase family 28 C-terminal" evidence="2">
    <location>
        <begin position="36"/>
        <end position="205"/>
    </location>
</feature>
<gene>
    <name evidence="3" type="ORF">MANT1106_LOCUS18114</name>
</gene>
<reference evidence="3" key="1">
    <citation type="submission" date="2021-01" db="EMBL/GenBank/DDBJ databases">
        <authorList>
            <person name="Corre E."/>
            <person name="Pelletier E."/>
            <person name="Niang G."/>
            <person name="Scheremetjew M."/>
            <person name="Finn R."/>
            <person name="Kale V."/>
            <person name="Holt S."/>
            <person name="Cochrane G."/>
            <person name="Meng A."/>
            <person name="Brown T."/>
            <person name="Cohen L."/>
        </authorList>
    </citation>
    <scope>NUCLEOTIDE SEQUENCE</scope>
    <source>
        <strain evidence="3">SL-175</strain>
    </source>
</reference>
<dbReference type="Pfam" id="PF04101">
    <property type="entry name" value="Glyco_tran_28_C"/>
    <property type="match status" value="1"/>
</dbReference>
<name>A0A7S0SXX4_9CHLO</name>
<evidence type="ECO:0000256" key="1">
    <source>
        <dbReference type="SAM" id="MobiDB-lite"/>
    </source>
</evidence>
<dbReference type="SUPFAM" id="SSF53756">
    <property type="entry name" value="UDP-Glycosyltransferase/glycogen phosphorylase"/>
    <property type="match status" value="1"/>
</dbReference>
<dbReference type="GO" id="GO:0043541">
    <property type="term" value="C:UDP-N-acetylglucosamine transferase complex"/>
    <property type="evidence" value="ECO:0007669"/>
    <property type="project" value="TreeGrafter"/>
</dbReference>
<dbReference type="InterPro" id="IPR007235">
    <property type="entry name" value="Glyco_trans_28_C"/>
</dbReference>
<proteinExistence type="predicted"/>
<evidence type="ECO:0000259" key="2">
    <source>
        <dbReference type="Pfam" id="PF04101"/>
    </source>
</evidence>
<evidence type="ECO:0000313" key="3">
    <source>
        <dbReference type="EMBL" id="CAD8718081.1"/>
    </source>
</evidence>
<dbReference type="InterPro" id="IPR052474">
    <property type="entry name" value="UDP-GlcNAc_transferase"/>
</dbReference>
<dbReference type="GO" id="GO:0016758">
    <property type="term" value="F:hexosyltransferase activity"/>
    <property type="evidence" value="ECO:0007669"/>
    <property type="project" value="InterPro"/>
</dbReference>
<protein>
    <recommendedName>
        <fullName evidence="2">Glycosyl transferase family 28 C-terminal domain-containing protein</fullName>
    </recommendedName>
</protein>
<organism evidence="3">
    <name type="scientific">Mantoniella antarctica</name>
    <dbReference type="NCBI Taxonomy" id="81844"/>
    <lineage>
        <taxon>Eukaryota</taxon>
        <taxon>Viridiplantae</taxon>
        <taxon>Chlorophyta</taxon>
        <taxon>Mamiellophyceae</taxon>
        <taxon>Mamiellales</taxon>
        <taxon>Mamiellaceae</taxon>
        <taxon>Mantoniella</taxon>
    </lineage>
</organism>